<comment type="similarity">
    <text evidence="1 3">Belongs to the type-B carboxylesterase/lipase family.</text>
</comment>
<feature type="domain" description="Carboxylesterase type B" evidence="4">
    <location>
        <begin position="23"/>
        <end position="329"/>
    </location>
</feature>
<sequence>MKNLLVIVIILSMHSNSYAQSNTVTTPAGKIHLFEDNGVMRATTIPYARAGRFEKPVPIEKYDSPLNAYKPAPACPQTEKPLFSMMFGIEPLDMQEQSEDCLNLSVTRPNNDLDKLPVMIWIHGGSYISGAGDAVIFDPKPLVKEQDVIVVSVTYRLGLLGFLGGYNNIPANLGYLDILESIKWVNNNISAFGGDPKNITLFGQSAGGEAIAQMMLIEESKGLFQNVIIQSAPLGLIFERGDMINDMVKVAREIPAQAEIDTILKRQEEVLAAAKEYGLKAGMPFGNQYGVYPFPEESQVQAIWKERASEVNILIGYTQEETSFFIPHMPALRKYTEFPIIGGLLNKILISSTSKKVYKKAANEFAKNCAVEGNNVYRYEITWGSDTNGYGATHTIDLPLLFGDSALWKDAKLVEGISAEEISRSQKEVRALWARFAATGTIEQKGAIRDVLKYKKI</sequence>
<feature type="signal peptide" evidence="3">
    <location>
        <begin position="1"/>
        <end position="19"/>
    </location>
</feature>
<dbReference type="Proteomes" id="UP000240608">
    <property type="component" value="Unassembled WGS sequence"/>
</dbReference>
<comment type="caution">
    <text evidence="5">The sequence shown here is derived from an EMBL/GenBank/DDBJ whole genome shotgun (WGS) entry which is preliminary data.</text>
</comment>
<feature type="chain" id="PRO_5015369874" description="Carboxylic ester hydrolase" evidence="3">
    <location>
        <begin position="20"/>
        <end position="457"/>
    </location>
</feature>
<keyword evidence="3" id="KW-0732">Signal</keyword>
<dbReference type="InterPro" id="IPR019826">
    <property type="entry name" value="Carboxylesterase_B_AS"/>
</dbReference>
<dbReference type="PANTHER" id="PTHR11559">
    <property type="entry name" value="CARBOXYLESTERASE"/>
    <property type="match status" value="1"/>
</dbReference>
<dbReference type="InterPro" id="IPR050309">
    <property type="entry name" value="Type-B_Carboxylest/Lipase"/>
</dbReference>
<dbReference type="InterPro" id="IPR029058">
    <property type="entry name" value="AB_hydrolase_fold"/>
</dbReference>
<dbReference type="Pfam" id="PF00135">
    <property type="entry name" value="COesterase"/>
    <property type="match status" value="1"/>
</dbReference>
<reference evidence="5 6" key="1">
    <citation type="submission" date="2018-03" db="EMBL/GenBank/DDBJ databases">
        <title>Cross-interface Injection: A General Nanoliter Liquid Handling Method Applied to Single Cells Genome Amplification Automated Nanoliter Liquid Handling Applied to Single Cell Multiple Displacement Amplification.</title>
        <authorList>
            <person name="Yun J."/>
            <person name="Xu P."/>
            <person name="Xu J."/>
            <person name="Dai X."/>
            <person name="Wang Y."/>
            <person name="Zheng X."/>
            <person name="Cao C."/>
            <person name="Yi Q."/>
            <person name="Zhu Y."/>
            <person name="Wang L."/>
            <person name="Dong Z."/>
            <person name="Huang Y."/>
            <person name="Huang L."/>
            <person name="Du W."/>
        </authorList>
    </citation>
    <scope>NUCLEOTIDE SEQUENCE [LARGE SCALE GENOMIC DNA]</scope>
    <source>
        <strain evidence="5 6">Z-D1-2</strain>
    </source>
</reference>
<evidence type="ECO:0000313" key="5">
    <source>
        <dbReference type="EMBL" id="PTB97429.1"/>
    </source>
</evidence>
<dbReference type="InterPro" id="IPR002018">
    <property type="entry name" value="CarbesteraseB"/>
</dbReference>
<dbReference type="PROSITE" id="PS00122">
    <property type="entry name" value="CARBOXYLESTERASE_B_1"/>
    <property type="match status" value="1"/>
</dbReference>
<dbReference type="EC" id="3.1.1.-" evidence="3"/>
<evidence type="ECO:0000256" key="2">
    <source>
        <dbReference type="ARBA" id="ARBA00022801"/>
    </source>
</evidence>
<name>A0A2T4DUE3_9BACT</name>
<keyword evidence="2 3" id="KW-0378">Hydrolase</keyword>
<evidence type="ECO:0000259" key="4">
    <source>
        <dbReference type="Pfam" id="PF00135"/>
    </source>
</evidence>
<dbReference type="GO" id="GO:0016787">
    <property type="term" value="F:hydrolase activity"/>
    <property type="evidence" value="ECO:0007669"/>
    <property type="project" value="UniProtKB-KW"/>
</dbReference>
<dbReference type="AlphaFoldDB" id="A0A2T4DUE3"/>
<evidence type="ECO:0000256" key="1">
    <source>
        <dbReference type="ARBA" id="ARBA00005964"/>
    </source>
</evidence>
<dbReference type="EMBL" id="PYVU01000014">
    <property type="protein sequence ID" value="PTB97429.1"/>
    <property type="molecule type" value="Genomic_DNA"/>
</dbReference>
<evidence type="ECO:0000313" key="6">
    <source>
        <dbReference type="Proteomes" id="UP000240608"/>
    </source>
</evidence>
<proteinExistence type="inferred from homology"/>
<organism evidence="5 6">
    <name type="scientific">Marivirga lumbricoides</name>
    <dbReference type="NCBI Taxonomy" id="1046115"/>
    <lineage>
        <taxon>Bacteria</taxon>
        <taxon>Pseudomonadati</taxon>
        <taxon>Bacteroidota</taxon>
        <taxon>Cytophagia</taxon>
        <taxon>Cytophagales</taxon>
        <taxon>Marivirgaceae</taxon>
        <taxon>Marivirga</taxon>
    </lineage>
</organism>
<gene>
    <name evidence="5" type="ORF">C9994_02975</name>
</gene>
<protein>
    <recommendedName>
        <fullName evidence="3">Carboxylic ester hydrolase</fullName>
        <ecNumber evidence="3">3.1.1.-</ecNumber>
    </recommendedName>
</protein>
<dbReference type="SUPFAM" id="SSF53474">
    <property type="entry name" value="alpha/beta-Hydrolases"/>
    <property type="match status" value="1"/>
</dbReference>
<dbReference type="Gene3D" id="3.40.50.1820">
    <property type="entry name" value="alpha/beta hydrolase"/>
    <property type="match status" value="1"/>
</dbReference>
<evidence type="ECO:0000256" key="3">
    <source>
        <dbReference type="RuleBase" id="RU361235"/>
    </source>
</evidence>
<accession>A0A2T4DUE3</accession>